<dbReference type="EMBL" id="MZ605293">
    <property type="protein sequence ID" value="QYW06541.1"/>
    <property type="molecule type" value="Genomic_DNA"/>
</dbReference>
<protein>
    <submittedName>
        <fullName evidence="1">Uncharacterized protein</fullName>
    </submittedName>
</protein>
<accession>A0A975UU58</accession>
<gene>
    <name evidence="1" type="ORF">uav_010</name>
</gene>
<reference evidence="1" key="1">
    <citation type="submission" date="2021-07" db="EMBL/GenBank/DDBJ databases">
        <title>Complete genome sequence and phylogenomic analysis of the two lytic bacteriophage isolated from terrestrial biotopes of Antarctica.</title>
        <authorList>
            <person name="Holovan V."/>
            <person name="Rabalski L."/>
            <person name="Zlatohurska M."/>
            <person name="Andriichuk O."/>
            <person name="Budzanivska I."/>
            <person name="Shevchenko O."/>
            <person name="Gupalo A."/>
        </authorList>
    </citation>
    <scope>NUCLEOTIDE SEQUENCE</scope>
</reference>
<proteinExistence type="predicted"/>
<dbReference type="Proteomes" id="UP001058093">
    <property type="component" value="Segment"/>
</dbReference>
<name>A0A975UU58_9CAUD</name>
<organism evidence="1 2">
    <name type="scientific">Pseudomonas phage UAVern</name>
    <dbReference type="NCBI Taxonomy" id="2856997"/>
    <lineage>
        <taxon>Viruses</taxon>
        <taxon>Duplodnaviria</taxon>
        <taxon>Heunggongvirae</taxon>
        <taxon>Uroviricota</taxon>
        <taxon>Caudoviricetes</taxon>
        <taxon>Vandenendeviridae</taxon>
        <taxon>Gorskivirinae</taxon>
        <taxon>Uavernvirus</taxon>
        <taxon>Uavernvirus uavern</taxon>
    </lineage>
</organism>
<evidence type="ECO:0000313" key="2">
    <source>
        <dbReference type="Proteomes" id="UP001058093"/>
    </source>
</evidence>
<keyword evidence="2" id="KW-1185">Reference proteome</keyword>
<evidence type="ECO:0000313" key="1">
    <source>
        <dbReference type="EMBL" id="QYW06541.1"/>
    </source>
</evidence>
<sequence>MKQALLTSYVKATGKRGSRIKVTGGINSAMYPFDSAISVEENHAVAAGHYVYEMNKMRGGDGRVWTITDGGSTPDTNGYAFIITLGTV</sequence>